<gene>
    <name evidence="1" type="ORF">TCLT_LOCUS2636</name>
</gene>
<evidence type="ECO:0000313" key="3">
    <source>
        <dbReference type="WBParaSite" id="TCLT_0000263501-mRNA-1"/>
    </source>
</evidence>
<evidence type="ECO:0000313" key="1">
    <source>
        <dbReference type="EMBL" id="VDM98706.1"/>
    </source>
</evidence>
<dbReference type="AlphaFoldDB" id="A0A0N5CQY5"/>
<dbReference type="WBParaSite" id="TCLT_0000263501-mRNA-1">
    <property type="protein sequence ID" value="TCLT_0000263501-mRNA-1"/>
    <property type="gene ID" value="TCLT_0000263501"/>
</dbReference>
<reference evidence="3" key="1">
    <citation type="submission" date="2017-02" db="UniProtKB">
        <authorList>
            <consortium name="WormBaseParasite"/>
        </authorList>
    </citation>
    <scope>IDENTIFICATION</scope>
</reference>
<name>A0A0N5CQY5_THECL</name>
<proteinExistence type="predicted"/>
<dbReference type="EMBL" id="UYYF01000601">
    <property type="protein sequence ID" value="VDM98706.1"/>
    <property type="molecule type" value="Genomic_DNA"/>
</dbReference>
<protein>
    <submittedName>
        <fullName evidence="3">MSP domain-containing protein</fullName>
    </submittedName>
</protein>
<accession>A0A0N5CQY5</accession>
<keyword evidence="2" id="KW-1185">Reference proteome</keyword>
<organism evidence="3">
    <name type="scientific">Thelazia callipaeda</name>
    <name type="common">Oriental eyeworm</name>
    <name type="synonym">Parasitic nematode</name>
    <dbReference type="NCBI Taxonomy" id="103827"/>
    <lineage>
        <taxon>Eukaryota</taxon>
        <taxon>Metazoa</taxon>
        <taxon>Ecdysozoa</taxon>
        <taxon>Nematoda</taxon>
        <taxon>Chromadorea</taxon>
        <taxon>Rhabditida</taxon>
        <taxon>Spirurina</taxon>
        <taxon>Spiruromorpha</taxon>
        <taxon>Thelazioidea</taxon>
        <taxon>Thelaziidae</taxon>
        <taxon>Thelazia</taxon>
    </lineage>
</organism>
<reference evidence="1 2" key="2">
    <citation type="submission" date="2018-11" db="EMBL/GenBank/DDBJ databases">
        <authorList>
            <consortium name="Pathogen Informatics"/>
        </authorList>
    </citation>
    <scope>NUCLEOTIDE SEQUENCE [LARGE SCALE GENOMIC DNA]</scope>
</reference>
<evidence type="ECO:0000313" key="2">
    <source>
        <dbReference type="Proteomes" id="UP000276776"/>
    </source>
</evidence>
<dbReference type="Proteomes" id="UP000276776">
    <property type="component" value="Unassembled WGS sequence"/>
</dbReference>
<sequence length="88" mass="10368">MDRKMYEFQEIPVAIIWNWASVQIPLIKINSFISKVSIIKIRSTVMENLDNHPRECAFVVYCDARFTSLSVTRELEKITVNIKYKCIK</sequence>
<dbReference type="OrthoDB" id="10490355at2759"/>